<dbReference type="AlphaFoldDB" id="A0A1F7KFC7"/>
<dbReference type="Proteomes" id="UP000178450">
    <property type="component" value="Unassembled WGS sequence"/>
</dbReference>
<protein>
    <recommendedName>
        <fullName evidence="6">Glycosyl transferase family 1 domain-containing protein</fullName>
    </recommendedName>
</protein>
<dbReference type="PANTHER" id="PTHR46401">
    <property type="entry name" value="GLYCOSYLTRANSFERASE WBBK-RELATED"/>
    <property type="match status" value="1"/>
</dbReference>
<feature type="domain" description="Glycosyl transferase family 1" evidence="2">
    <location>
        <begin position="165"/>
        <end position="310"/>
    </location>
</feature>
<dbReference type="EMBL" id="MGBG01000006">
    <property type="protein sequence ID" value="OGK66562.1"/>
    <property type="molecule type" value="Genomic_DNA"/>
</dbReference>
<keyword evidence="1" id="KW-0808">Transferase</keyword>
<dbReference type="PANTHER" id="PTHR46401:SF2">
    <property type="entry name" value="GLYCOSYLTRANSFERASE WBBK-RELATED"/>
    <property type="match status" value="1"/>
</dbReference>
<dbReference type="InterPro" id="IPR001296">
    <property type="entry name" value="Glyco_trans_1"/>
</dbReference>
<feature type="domain" description="Glycosyltransferase subfamily 4-like N-terminal" evidence="3">
    <location>
        <begin position="47"/>
        <end position="144"/>
    </location>
</feature>
<accession>A0A1F7KFC7</accession>
<dbReference type="InterPro" id="IPR028098">
    <property type="entry name" value="Glyco_trans_4-like_N"/>
</dbReference>
<reference evidence="4 5" key="1">
    <citation type="journal article" date="2016" name="Nat. Commun.">
        <title>Thousands of microbial genomes shed light on interconnected biogeochemical processes in an aquifer system.</title>
        <authorList>
            <person name="Anantharaman K."/>
            <person name="Brown C.T."/>
            <person name="Hug L.A."/>
            <person name="Sharon I."/>
            <person name="Castelle C.J."/>
            <person name="Probst A.J."/>
            <person name="Thomas B.C."/>
            <person name="Singh A."/>
            <person name="Wilkins M.J."/>
            <person name="Karaoz U."/>
            <person name="Brodie E.L."/>
            <person name="Williams K.H."/>
            <person name="Hubbard S.S."/>
            <person name="Banfield J.F."/>
        </authorList>
    </citation>
    <scope>NUCLEOTIDE SEQUENCE [LARGE SCALE GENOMIC DNA]</scope>
</reference>
<dbReference type="Gene3D" id="3.40.50.2000">
    <property type="entry name" value="Glycogen Phosphorylase B"/>
    <property type="match status" value="2"/>
</dbReference>
<dbReference type="Pfam" id="PF13439">
    <property type="entry name" value="Glyco_transf_4"/>
    <property type="match status" value="1"/>
</dbReference>
<dbReference type="CDD" id="cd03809">
    <property type="entry name" value="GT4_MtfB-like"/>
    <property type="match status" value="1"/>
</dbReference>
<gene>
    <name evidence="4" type="ORF">A2209_01015</name>
</gene>
<proteinExistence type="predicted"/>
<evidence type="ECO:0000259" key="3">
    <source>
        <dbReference type="Pfam" id="PF13439"/>
    </source>
</evidence>
<dbReference type="SUPFAM" id="SSF53756">
    <property type="entry name" value="UDP-Glycosyltransferase/glycogen phosphorylase"/>
    <property type="match status" value="1"/>
</dbReference>
<evidence type="ECO:0000256" key="1">
    <source>
        <dbReference type="ARBA" id="ARBA00022679"/>
    </source>
</evidence>
<evidence type="ECO:0000313" key="4">
    <source>
        <dbReference type="EMBL" id="OGK66562.1"/>
    </source>
</evidence>
<evidence type="ECO:0008006" key="6">
    <source>
        <dbReference type="Google" id="ProtNLM"/>
    </source>
</evidence>
<name>A0A1F7KFC7_9BACT</name>
<evidence type="ECO:0000259" key="2">
    <source>
        <dbReference type="Pfam" id="PF00534"/>
    </source>
</evidence>
<sequence>MKILLDTHMLGRKDTGNERYWQNLSNELVRLDKIRIVKYHSSINSGLYRIFLGFQQIIKRHQPDLLHVQNFAPWKKTTSIVLTVHDLCFKEQSRWFGFKTRLAFQFFFKRSLNLADIIICVSKNTKKQLLNYYSVSPAKIRVVYEAAANSFYYISVRSRLKEELKQKFQLDKPYFLVVGNVEQRKQPELIISAFKKTLKQYSNMQLVFVGPNKLKLKAQKQIKFLNYVSDTDLNLLYNGATALIYFSLCEGFGLPIVEAMACRTPIICSNIPVLREIATQSALYVRNKNELSKAMENLIKDKSLRYKYSKLVSQRSSYFSWQKAAKQTLAVYQNMLESN</sequence>
<evidence type="ECO:0000313" key="5">
    <source>
        <dbReference type="Proteomes" id="UP000178450"/>
    </source>
</evidence>
<organism evidence="4 5">
    <name type="scientific">Candidatus Roizmanbacteria bacterium RIFOXYA1_FULL_41_12</name>
    <dbReference type="NCBI Taxonomy" id="1802082"/>
    <lineage>
        <taxon>Bacteria</taxon>
        <taxon>Candidatus Roizmaniibacteriota</taxon>
    </lineage>
</organism>
<dbReference type="GO" id="GO:0016757">
    <property type="term" value="F:glycosyltransferase activity"/>
    <property type="evidence" value="ECO:0007669"/>
    <property type="project" value="InterPro"/>
</dbReference>
<dbReference type="Pfam" id="PF00534">
    <property type="entry name" value="Glycos_transf_1"/>
    <property type="match status" value="1"/>
</dbReference>
<comment type="caution">
    <text evidence="4">The sequence shown here is derived from an EMBL/GenBank/DDBJ whole genome shotgun (WGS) entry which is preliminary data.</text>
</comment>